<evidence type="ECO:0000313" key="2">
    <source>
        <dbReference type="Proteomes" id="UP000258997"/>
    </source>
</evidence>
<dbReference type="EMBL" id="MH588544">
    <property type="protein sequence ID" value="AXQ68480.1"/>
    <property type="molecule type" value="Genomic_DNA"/>
</dbReference>
<accession>A0A385E9W7</accession>
<sequence>MIDDLQTTFSTLRMQIGPANDDISQERLKRLLAYVEQDPDVPPIEAYVKRAISPKFRAEMVKHAERCDGEVDLMKGGPYTRTTWVHRRSADILRKLVTFLDKD</sequence>
<name>A0A385E9W7_9CAUD</name>
<proteinExistence type="predicted"/>
<keyword evidence="2" id="KW-1185">Reference proteome</keyword>
<evidence type="ECO:0000313" key="1">
    <source>
        <dbReference type="EMBL" id="AXQ68480.1"/>
    </source>
</evidence>
<reference evidence="1 2" key="1">
    <citation type="submission" date="2018-07" db="EMBL/GenBank/DDBJ databases">
        <title>Giant CbK-like Caulobacter bacteriophages have genetically divergent genomes.</title>
        <authorList>
            <person name="Wilson K.M."/>
            <person name="Ely B."/>
        </authorList>
    </citation>
    <scope>NUCLEOTIDE SEQUENCE [LARGE SCALE GENOMIC DNA]</scope>
</reference>
<organism evidence="1 2">
    <name type="scientific">Caulobacter phage CcrBL10</name>
    <dbReference type="NCBI Taxonomy" id="2283269"/>
    <lineage>
        <taxon>Viruses</taxon>
        <taxon>Duplodnaviria</taxon>
        <taxon>Heunggongvirae</taxon>
        <taxon>Uroviricota</taxon>
        <taxon>Caudoviricetes</taxon>
        <taxon>Jeanschmidtviridae</taxon>
        <taxon>Poindextervirus</taxon>
        <taxon>Poindextervirus BL10</taxon>
    </lineage>
</organism>
<protein>
    <submittedName>
        <fullName evidence="1">Uncharacterized protein</fullName>
    </submittedName>
</protein>
<dbReference type="Proteomes" id="UP000258997">
    <property type="component" value="Segment"/>
</dbReference>
<gene>
    <name evidence="1" type="ORF">CcrBL10_gp276</name>
</gene>